<evidence type="ECO:0000256" key="3">
    <source>
        <dbReference type="ARBA" id="ARBA00023163"/>
    </source>
</evidence>
<dbReference type="InterPro" id="IPR000595">
    <property type="entry name" value="cNMP-bd_dom"/>
</dbReference>
<dbReference type="SUPFAM" id="SSF46785">
    <property type="entry name" value="Winged helix' DNA-binding domain"/>
    <property type="match status" value="1"/>
</dbReference>
<keyword evidence="6" id="KW-1185">Reference proteome</keyword>
<gene>
    <name evidence="5" type="ORF">ACFOOT_19370</name>
</gene>
<feature type="domain" description="HTH crp-type" evidence="4">
    <location>
        <begin position="145"/>
        <end position="219"/>
    </location>
</feature>
<dbReference type="EMBL" id="JBHRYE010000049">
    <property type="protein sequence ID" value="MFC3673587.1"/>
    <property type="molecule type" value="Genomic_DNA"/>
</dbReference>
<reference evidence="6" key="1">
    <citation type="journal article" date="2019" name="Int. J. Syst. Evol. Microbiol.">
        <title>The Global Catalogue of Microorganisms (GCM) 10K type strain sequencing project: providing services to taxonomists for standard genome sequencing and annotation.</title>
        <authorList>
            <consortium name="The Broad Institute Genomics Platform"/>
            <consortium name="The Broad Institute Genome Sequencing Center for Infectious Disease"/>
            <person name="Wu L."/>
            <person name="Ma J."/>
        </authorList>
    </citation>
    <scope>NUCLEOTIDE SEQUENCE [LARGE SCALE GENOMIC DNA]</scope>
    <source>
        <strain evidence="6">KCTC 42224</strain>
    </source>
</reference>
<dbReference type="Gene3D" id="2.60.120.10">
    <property type="entry name" value="Jelly Rolls"/>
    <property type="match status" value="1"/>
</dbReference>
<dbReference type="SUPFAM" id="SSF51206">
    <property type="entry name" value="cAMP-binding domain-like"/>
    <property type="match status" value="1"/>
</dbReference>
<protein>
    <submittedName>
        <fullName evidence="5">Crp/Fnr family transcriptional regulator</fullName>
    </submittedName>
</protein>
<dbReference type="InterPro" id="IPR018490">
    <property type="entry name" value="cNMP-bd_dom_sf"/>
</dbReference>
<dbReference type="Gene3D" id="1.10.10.10">
    <property type="entry name" value="Winged helix-like DNA-binding domain superfamily/Winged helix DNA-binding domain"/>
    <property type="match status" value="1"/>
</dbReference>
<evidence type="ECO:0000256" key="1">
    <source>
        <dbReference type="ARBA" id="ARBA00023015"/>
    </source>
</evidence>
<dbReference type="SMART" id="SM00419">
    <property type="entry name" value="HTH_CRP"/>
    <property type="match status" value="1"/>
</dbReference>
<accession>A0ABV7V9N5</accession>
<dbReference type="InterPro" id="IPR036388">
    <property type="entry name" value="WH-like_DNA-bd_sf"/>
</dbReference>
<keyword evidence="3" id="KW-0804">Transcription</keyword>
<evidence type="ECO:0000313" key="5">
    <source>
        <dbReference type="EMBL" id="MFC3673587.1"/>
    </source>
</evidence>
<dbReference type="Proteomes" id="UP001595683">
    <property type="component" value="Unassembled WGS sequence"/>
</dbReference>
<dbReference type="Pfam" id="PF00027">
    <property type="entry name" value="cNMP_binding"/>
    <property type="match status" value="1"/>
</dbReference>
<evidence type="ECO:0000256" key="2">
    <source>
        <dbReference type="ARBA" id="ARBA00023125"/>
    </source>
</evidence>
<keyword evidence="2" id="KW-0238">DNA-binding</keyword>
<organism evidence="5 6">
    <name type="scientific">Novosphingobium pokkalii</name>
    <dbReference type="NCBI Taxonomy" id="1770194"/>
    <lineage>
        <taxon>Bacteria</taxon>
        <taxon>Pseudomonadati</taxon>
        <taxon>Pseudomonadota</taxon>
        <taxon>Alphaproteobacteria</taxon>
        <taxon>Sphingomonadales</taxon>
        <taxon>Sphingomonadaceae</taxon>
        <taxon>Novosphingobium</taxon>
    </lineage>
</organism>
<dbReference type="Pfam" id="PF13545">
    <property type="entry name" value="HTH_Crp_2"/>
    <property type="match status" value="1"/>
</dbReference>
<dbReference type="RefSeq" id="WP_191324854.1">
    <property type="nucleotide sequence ID" value="NZ_BMZP01000012.1"/>
</dbReference>
<evidence type="ECO:0000259" key="4">
    <source>
        <dbReference type="PROSITE" id="PS51063"/>
    </source>
</evidence>
<sequence length="250" mass="27680">MNPLKAKFERYVALEQAEHDLLDHLVRTDARVVPAGSDLIREGEGIHFVKLVLDGWGCRYKLLEDGRRQIVAFLLPGDLCNPDALAVGEMDHSIGAINELHCALIQPELFDQACIESHRLRQAMAYDAGAMLGMQREWTLNLAARPAFGRIAHMLCELHYRLAAIGLAVDGSFFAPITQITLAEATGLTPVHVNRVVQDLRGRGLLSWRGRQITLHDPTRLALLSGFSPRYLHLPRFALGATPASQQLPA</sequence>
<dbReference type="InterPro" id="IPR014710">
    <property type="entry name" value="RmlC-like_jellyroll"/>
</dbReference>
<dbReference type="InterPro" id="IPR036390">
    <property type="entry name" value="WH_DNA-bd_sf"/>
</dbReference>
<proteinExistence type="predicted"/>
<name>A0ABV7V9N5_9SPHN</name>
<dbReference type="CDD" id="cd00038">
    <property type="entry name" value="CAP_ED"/>
    <property type="match status" value="1"/>
</dbReference>
<dbReference type="InterPro" id="IPR012318">
    <property type="entry name" value="HTH_CRP"/>
</dbReference>
<evidence type="ECO:0000313" key="6">
    <source>
        <dbReference type="Proteomes" id="UP001595683"/>
    </source>
</evidence>
<dbReference type="PROSITE" id="PS51063">
    <property type="entry name" value="HTH_CRP_2"/>
    <property type="match status" value="1"/>
</dbReference>
<comment type="caution">
    <text evidence="5">The sequence shown here is derived from an EMBL/GenBank/DDBJ whole genome shotgun (WGS) entry which is preliminary data.</text>
</comment>
<keyword evidence="1" id="KW-0805">Transcription regulation</keyword>